<name>A0ABT4JRA6_9GAMM</name>
<accession>A0ABT4JRA6</accession>
<dbReference type="PANTHER" id="PTHR35566">
    <property type="entry name" value="BLR3599 PROTEIN"/>
    <property type="match status" value="1"/>
</dbReference>
<dbReference type="NCBIfam" id="TIGR03353">
    <property type="entry name" value="VI_chp_4"/>
    <property type="match status" value="1"/>
</dbReference>
<dbReference type="Pfam" id="PF05936">
    <property type="entry name" value="T6SS_VasE"/>
    <property type="match status" value="1"/>
</dbReference>
<dbReference type="PANTHER" id="PTHR35566:SF1">
    <property type="entry name" value="TYPE VI SECRETION SYSTEM BASEPLATE COMPONENT TSSK1"/>
    <property type="match status" value="1"/>
</dbReference>
<evidence type="ECO:0000313" key="2">
    <source>
        <dbReference type="Proteomes" id="UP001149719"/>
    </source>
</evidence>
<dbReference type="Proteomes" id="UP001149719">
    <property type="component" value="Unassembled WGS sequence"/>
</dbReference>
<dbReference type="RefSeq" id="WP_269123097.1">
    <property type="nucleotide sequence ID" value="NZ_JAPUBN010000011.1"/>
</dbReference>
<proteinExistence type="predicted"/>
<dbReference type="InterPro" id="IPR010263">
    <property type="entry name" value="T6SS_TssK"/>
</dbReference>
<sequence>MRRHRKVVWNEGMFVAPQHFQQQERYFHHYMEQYIAQSTGAHRYGVSTLEIDEHRLKIGKVAVTQCRGVFADGTYFENTQELILDIPNATLEKVVYLALPISIEGANEYGNEAENKRYIKVPINLFDSSDASQSSVETILSEPNVRLVLEGEEVTGMTLIPVAKILEKRESGEVLLEKNFIPACLQYGASIVLKERMKELHALTQARATSVVQRIGVGQDRKSEQSLMKEYLWLQALNRWLPWLHLIIERPETILEEVYDGLIRFSAELKSFVPCVADAPETLVREDLKSVFSNVFSDLRDQLSMVQNDNVTEVNWDTTLFERRRLLRTSIPNLHLMDNKRFVLAIESSVGTAMLSQVFSSACTLSGLSQIADLVRNGISGIPLNVLPIAPSELKPRADVCYFEIDIAHEYWQEIKNKREPIALHVDSRISDVNIMLYALG</sequence>
<organism evidence="1 2">
    <name type="scientific">Marinomonas phaeophyticola</name>
    <dbReference type="NCBI Taxonomy" id="3004091"/>
    <lineage>
        <taxon>Bacteria</taxon>
        <taxon>Pseudomonadati</taxon>
        <taxon>Pseudomonadota</taxon>
        <taxon>Gammaproteobacteria</taxon>
        <taxon>Oceanospirillales</taxon>
        <taxon>Oceanospirillaceae</taxon>
        <taxon>Marinomonas</taxon>
    </lineage>
</organism>
<dbReference type="EMBL" id="JAPUBN010000011">
    <property type="protein sequence ID" value="MCZ2720868.1"/>
    <property type="molecule type" value="Genomic_DNA"/>
</dbReference>
<evidence type="ECO:0000313" key="1">
    <source>
        <dbReference type="EMBL" id="MCZ2720868.1"/>
    </source>
</evidence>
<protein>
    <submittedName>
        <fullName evidence="1">Type VI secretion system baseplate subunit TssK</fullName>
    </submittedName>
</protein>
<comment type="caution">
    <text evidence="1">The sequence shown here is derived from an EMBL/GenBank/DDBJ whole genome shotgun (WGS) entry which is preliminary data.</text>
</comment>
<keyword evidence="2" id="KW-1185">Reference proteome</keyword>
<reference evidence="1" key="1">
    <citation type="submission" date="2022-12" db="EMBL/GenBank/DDBJ databases">
        <title>Marinomonas 15G1-11 sp. nov, isolated from marine algae.</title>
        <authorList>
            <person name="Butt M."/>
            <person name="Choi D.G."/>
            <person name="Kim J.M."/>
            <person name="Lee J.K."/>
            <person name="Baek J.H."/>
            <person name="Jeon C.O."/>
        </authorList>
    </citation>
    <scope>NUCLEOTIDE SEQUENCE</scope>
    <source>
        <strain evidence="1">15G1-11</strain>
    </source>
</reference>
<gene>
    <name evidence="1" type="primary">tssK</name>
    <name evidence="1" type="ORF">O1D97_04215</name>
</gene>